<proteinExistence type="predicted"/>
<name>A0A6N7YNA1_9PSEU</name>
<gene>
    <name evidence="2" type="ORF">GKO32_05785</name>
</gene>
<comment type="caution">
    <text evidence="2">The sequence shown here is derived from an EMBL/GenBank/DDBJ whole genome shotgun (WGS) entry which is preliminary data.</text>
</comment>
<organism evidence="2 3">
    <name type="scientific">Amycolatopsis pithecellobii</name>
    <dbReference type="NCBI Taxonomy" id="664692"/>
    <lineage>
        <taxon>Bacteria</taxon>
        <taxon>Bacillati</taxon>
        <taxon>Actinomycetota</taxon>
        <taxon>Actinomycetes</taxon>
        <taxon>Pseudonocardiales</taxon>
        <taxon>Pseudonocardiaceae</taxon>
        <taxon>Amycolatopsis</taxon>
    </lineage>
</organism>
<dbReference type="Pfam" id="PF14013">
    <property type="entry name" value="MT0933_antitox"/>
    <property type="match status" value="1"/>
</dbReference>
<dbReference type="EMBL" id="WMBA01000006">
    <property type="protein sequence ID" value="MTD53492.1"/>
    <property type="molecule type" value="Genomic_DNA"/>
</dbReference>
<feature type="compositionally biased region" description="Pro residues" evidence="1">
    <location>
        <begin position="57"/>
        <end position="70"/>
    </location>
</feature>
<reference evidence="2 3" key="1">
    <citation type="submission" date="2019-11" db="EMBL/GenBank/DDBJ databases">
        <title>Draft genome of Amycolatopsis RM579.</title>
        <authorList>
            <person name="Duangmal K."/>
            <person name="Mingma R."/>
        </authorList>
    </citation>
    <scope>NUCLEOTIDE SEQUENCE [LARGE SCALE GENOMIC DNA]</scope>
    <source>
        <strain evidence="2 3">RM579</strain>
    </source>
</reference>
<keyword evidence="3" id="KW-1185">Reference proteome</keyword>
<feature type="compositionally biased region" description="Basic and acidic residues" evidence="1">
    <location>
        <begin position="1"/>
        <end position="48"/>
    </location>
</feature>
<dbReference type="InterPro" id="IPR028037">
    <property type="entry name" value="Antitoxin_Rv0909/MT0933"/>
</dbReference>
<feature type="region of interest" description="Disordered" evidence="1">
    <location>
        <begin position="1"/>
        <end position="70"/>
    </location>
</feature>
<evidence type="ECO:0000313" key="3">
    <source>
        <dbReference type="Proteomes" id="UP000440096"/>
    </source>
</evidence>
<evidence type="ECO:0000313" key="2">
    <source>
        <dbReference type="EMBL" id="MTD53492.1"/>
    </source>
</evidence>
<evidence type="ECO:0000256" key="1">
    <source>
        <dbReference type="SAM" id="MobiDB-lite"/>
    </source>
</evidence>
<protein>
    <submittedName>
        <fullName evidence="2">Antitoxin</fullName>
    </submittedName>
</protein>
<dbReference type="RefSeq" id="WP_312867541.1">
    <property type="nucleotide sequence ID" value="NZ_WMBA01000006.1"/>
</dbReference>
<sequence length="70" mass="7541">MNLFDKAKEAMGKHPDQADQGIDKAADAAKSKWGEHGDQIDQAAEKAKGFTHQPGEQEPPPEPPPQEPPA</sequence>
<dbReference type="AlphaFoldDB" id="A0A6N7YNA1"/>
<dbReference type="Proteomes" id="UP000440096">
    <property type="component" value="Unassembled WGS sequence"/>
</dbReference>
<accession>A0A6N7YNA1</accession>